<evidence type="ECO:0000313" key="6">
    <source>
        <dbReference type="Proteomes" id="UP000033966"/>
    </source>
</evidence>
<dbReference type="EMBL" id="LCKF01000022">
    <property type="protein sequence ID" value="KKT90922.1"/>
    <property type="molecule type" value="Genomic_DNA"/>
</dbReference>
<evidence type="ECO:0000256" key="3">
    <source>
        <dbReference type="SAM" id="Phobius"/>
    </source>
</evidence>
<keyword evidence="2" id="KW-0186">Copper</keyword>
<keyword evidence="3" id="KW-0812">Transmembrane</keyword>
<feature type="transmembrane region" description="Helical" evidence="3">
    <location>
        <begin position="6"/>
        <end position="22"/>
    </location>
</feature>
<accession>A0A0G1NCS3</accession>
<dbReference type="InterPro" id="IPR008972">
    <property type="entry name" value="Cupredoxin"/>
</dbReference>
<dbReference type="Pfam" id="PF00127">
    <property type="entry name" value="Copper-bind"/>
    <property type="match status" value="1"/>
</dbReference>
<dbReference type="PANTHER" id="PTHR36507:SF1">
    <property type="entry name" value="BLL1555 PROTEIN"/>
    <property type="match status" value="1"/>
</dbReference>
<protein>
    <submittedName>
        <fullName evidence="5">Plastocyanin</fullName>
    </submittedName>
</protein>
<evidence type="ECO:0000259" key="4">
    <source>
        <dbReference type="Pfam" id="PF00127"/>
    </source>
</evidence>
<name>A0A0G1NCS3_9BACT</name>
<keyword evidence="3" id="KW-1133">Transmembrane helix</keyword>
<evidence type="ECO:0000313" key="5">
    <source>
        <dbReference type="EMBL" id="KKT90922.1"/>
    </source>
</evidence>
<evidence type="ECO:0000256" key="2">
    <source>
        <dbReference type="ARBA" id="ARBA00023008"/>
    </source>
</evidence>
<gene>
    <name evidence="5" type="ORF">UW92_C0022G0003</name>
</gene>
<dbReference type="InterPro" id="IPR052721">
    <property type="entry name" value="ET_Amicyanin"/>
</dbReference>
<keyword evidence="1" id="KW-0479">Metal-binding</keyword>
<organism evidence="5 6">
    <name type="scientific">Candidatus Jorgensenbacteria bacterium GW2011_GWA2_45_13</name>
    <dbReference type="NCBI Taxonomy" id="1618662"/>
    <lineage>
        <taxon>Bacteria</taxon>
        <taxon>Candidatus Joergenseniibacteriota</taxon>
    </lineage>
</organism>
<dbReference type="PANTHER" id="PTHR36507">
    <property type="entry name" value="BLL1555 PROTEIN"/>
    <property type="match status" value="1"/>
</dbReference>
<dbReference type="Gene3D" id="2.60.40.420">
    <property type="entry name" value="Cupredoxins - blue copper proteins"/>
    <property type="match status" value="1"/>
</dbReference>
<dbReference type="GO" id="GO:0009055">
    <property type="term" value="F:electron transfer activity"/>
    <property type="evidence" value="ECO:0007669"/>
    <property type="project" value="InterPro"/>
</dbReference>
<reference evidence="5 6" key="1">
    <citation type="journal article" date="2015" name="Nature">
        <title>rRNA introns, odd ribosomes, and small enigmatic genomes across a large radiation of phyla.</title>
        <authorList>
            <person name="Brown C.T."/>
            <person name="Hug L.A."/>
            <person name="Thomas B.C."/>
            <person name="Sharon I."/>
            <person name="Castelle C.J."/>
            <person name="Singh A."/>
            <person name="Wilkins M.J."/>
            <person name="Williams K.H."/>
            <person name="Banfield J.F."/>
        </authorList>
    </citation>
    <scope>NUCLEOTIDE SEQUENCE [LARGE SCALE GENOMIC DNA]</scope>
</reference>
<comment type="caution">
    <text evidence="5">The sequence shown here is derived from an EMBL/GenBank/DDBJ whole genome shotgun (WGS) entry which is preliminary data.</text>
</comment>
<feature type="domain" description="Blue (type 1) copper" evidence="4">
    <location>
        <begin position="66"/>
        <end position="141"/>
    </location>
</feature>
<dbReference type="GO" id="GO:0005507">
    <property type="term" value="F:copper ion binding"/>
    <property type="evidence" value="ECO:0007669"/>
    <property type="project" value="InterPro"/>
</dbReference>
<dbReference type="InterPro" id="IPR000923">
    <property type="entry name" value="BlueCu_1"/>
</dbReference>
<sequence length="156" mass="16909">MNKKYIIGLVVVVILVVGYFFLREKGPTISPSSNPQASEQIASLENGLVPTQSDGQVIITFTDSGFSLDTVTIKKGESVTWVNQSNEGMWVASAAHPTHIVYSGTALNEHCPDTADTAFDQCSTGNSYTFTFDKTGTWKYHNHVDASKTGTIVVTE</sequence>
<dbReference type="SUPFAM" id="SSF49503">
    <property type="entry name" value="Cupredoxins"/>
    <property type="match status" value="1"/>
</dbReference>
<dbReference type="AlphaFoldDB" id="A0A0G1NCS3"/>
<keyword evidence="3" id="KW-0472">Membrane</keyword>
<evidence type="ECO:0000256" key="1">
    <source>
        <dbReference type="ARBA" id="ARBA00022723"/>
    </source>
</evidence>
<proteinExistence type="predicted"/>
<dbReference type="Proteomes" id="UP000033966">
    <property type="component" value="Unassembled WGS sequence"/>
</dbReference>